<dbReference type="AlphaFoldDB" id="A0A1G2G559"/>
<name>A0A1G2G559_9BACT</name>
<evidence type="ECO:0000313" key="2">
    <source>
        <dbReference type="Proteomes" id="UP000177785"/>
    </source>
</evidence>
<dbReference type="STRING" id="1802115.A2756_01005"/>
<accession>A0A1G2G559</accession>
<comment type="caution">
    <text evidence="1">The sequence shown here is derived from an EMBL/GenBank/DDBJ whole genome shotgun (WGS) entry which is preliminary data.</text>
</comment>
<proteinExistence type="predicted"/>
<gene>
    <name evidence="1" type="ORF">A2756_01005</name>
</gene>
<dbReference type="Gene3D" id="3.40.50.720">
    <property type="entry name" value="NAD(P)-binding Rossmann-like Domain"/>
    <property type="match status" value="1"/>
</dbReference>
<evidence type="ECO:0000313" key="1">
    <source>
        <dbReference type="EMBL" id="OGZ45192.1"/>
    </source>
</evidence>
<dbReference type="Gene3D" id="3.30.360.10">
    <property type="entry name" value="Dihydrodipicolinate Reductase, domain 2"/>
    <property type="match status" value="1"/>
</dbReference>
<organism evidence="1 2">
    <name type="scientific">Candidatus Ryanbacteria bacterium RIFCSPHIGHO2_01_FULL_48_27</name>
    <dbReference type="NCBI Taxonomy" id="1802115"/>
    <lineage>
        <taxon>Bacteria</taxon>
        <taxon>Candidatus Ryaniibacteriota</taxon>
    </lineage>
</organism>
<dbReference type="Proteomes" id="UP000177785">
    <property type="component" value="Unassembled WGS sequence"/>
</dbReference>
<protein>
    <submittedName>
        <fullName evidence="1">Uncharacterized protein</fullName>
    </submittedName>
</protein>
<reference evidence="1 2" key="1">
    <citation type="journal article" date="2016" name="Nat. Commun.">
        <title>Thousands of microbial genomes shed light on interconnected biogeochemical processes in an aquifer system.</title>
        <authorList>
            <person name="Anantharaman K."/>
            <person name="Brown C.T."/>
            <person name="Hug L.A."/>
            <person name="Sharon I."/>
            <person name="Castelle C.J."/>
            <person name="Probst A.J."/>
            <person name="Thomas B.C."/>
            <person name="Singh A."/>
            <person name="Wilkins M.J."/>
            <person name="Karaoz U."/>
            <person name="Brodie E.L."/>
            <person name="Williams K.H."/>
            <person name="Hubbard S.S."/>
            <person name="Banfield J.F."/>
        </authorList>
    </citation>
    <scope>NUCLEOTIDE SEQUENCE [LARGE SCALE GENOMIC DNA]</scope>
</reference>
<sequence>MRYPSGVSSYIQANWTTTVKIRKLTVTGDKAYLEGDYISQEIEIYQGCEAAETQVTRIVPERKEPLKEELLYFLGCLKKNSEVDSKFALESLKIALNQ</sequence>
<dbReference type="EMBL" id="MHNL01000007">
    <property type="protein sequence ID" value="OGZ45192.1"/>
    <property type="molecule type" value="Genomic_DNA"/>
</dbReference>